<gene>
    <name evidence="10" type="primary">lepB</name>
    <name evidence="10" type="ORF">FQB35_07830</name>
</gene>
<dbReference type="EMBL" id="CP042243">
    <property type="protein sequence ID" value="QEK12292.1"/>
    <property type="molecule type" value="Genomic_DNA"/>
</dbReference>
<evidence type="ECO:0000256" key="5">
    <source>
        <dbReference type="ARBA" id="ARBA00022670"/>
    </source>
</evidence>
<feature type="active site" evidence="7">
    <location>
        <position position="79"/>
    </location>
</feature>
<feature type="active site" evidence="7">
    <location>
        <position position="36"/>
    </location>
</feature>
<dbReference type="OrthoDB" id="9802919at2"/>
<dbReference type="PROSITE" id="PS00501">
    <property type="entry name" value="SPASE_I_1"/>
    <property type="match status" value="1"/>
</dbReference>
<evidence type="ECO:0000256" key="1">
    <source>
        <dbReference type="ARBA" id="ARBA00000677"/>
    </source>
</evidence>
<dbReference type="KEGG" id="crs:FQB35_07830"/>
<proteinExistence type="inferred from homology"/>
<keyword evidence="11" id="KW-1185">Reference proteome</keyword>
<dbReference type="PANTHER" id="PTHR43390">
    <property type="entry name" value="SIGNAL PEPTIDASE I"/>
    <property type="match status" value="1"/>
</dbReference>
<keyword evidence="6 8" id="KW-0378">Hydrolase</keyword>
<accession>A0A5C0SED1</accession>
<dbReference type="Proteomes" id="UP000324646">
    <property type="component" value="Chromosome"/>
</dbReference>
<protein>
    <recommendedName>
        <fullName evidence="4 8">Signal peptidase I</fullName>
        <ecNumber evidence="4 8">3.4.21.89</ecNumber>
    </recommendedName>
</protein>
<keyword evidence="8" id="KW-0812">Transmembrane</keyword>
<dbReference type="EC" id="3.4.21.89" evidence="4 8"/>
<dbReference type="AlphaFoldDB" id="A0A5C0SED1"/>
<keyword evidence="5 8" id="KW-0645">Protease</keyword>
<feature type="transmembrane region" description="Helical" evidence="8">
    <location>
        <begin position="6"/>
        <end position="27"/>
    </location>
</feature>
<evidence type="ECO:0000256" key="4">
    <source>
        <dbReference type="ARBA" id="ARBA00013208"/>
    </source>
</evidence>
<dbReference type="InterPro" id="IPR000223">
    <property type="entry name" value="Pept_S26A_signal_pept_1"/>
</dbReference>
<evidence type="ECO:0000256" key="6">
    <source>
        <dbReference type="ARBA" id="ARBA00022801"/>
    </source>
</evidence>
<dbReference type="GO" id="GO:0004252">
    <property type="term" value="F:serine-type endopeptidase activity"/>
    <property type="evidence" value="ECO:0007669"/>
    <property type="project" value="InterPro"/>
</dbReference>
<dbReference type="Pfam" id="PF10502">
    <property type="entry name" value="Peptidase_S26"/>
    <property type="match status" value="1"/>
</dbReference>
<comment type="similarity">
    <text evidence="3 8">Belongs to the peptidase S26 family.</text>
</comment>
<evidence type="ECO:0000313" key="11">
    <source>
        <dbReference type="Proteomes" id="UP000324646"/>
    </source>
</evidence>
<dbReference type="CDD" id="cd06530">
    <property type="entry name" value="S26_SPase_I"/>
    <property type="match status" value="1"/>
</dbReference>
<dbReference type="PRINTS" id="PR00727">
    <property type="entry name" value="LEADERPTASE"/>
</dbReference>
<organism evidence="10 11">
    <name type="scientific">Crassaminicella thermophila</name>
    <dbReference type="NCBI Taxonomy" id="2599308"/>
    <lineage>
        <taxon>Bacteria</taxon>
        <taxon>Bacillati</taxon>
        <taxon>Bacillota</taxon>
        <taxon>Clostridia</taxon>
        <taxon>Eubacteriales</taxon>
        <taxon>Clostridiaceae</taxon>
        <taxon>Crassaminicella</taxon>
    </lineage>
</organism>
<evidence type="ECO:0000259" key="9">
    <source>
        <dbReference type="Pfam" id="PF10502"/>
    </source>
</evidence>
<feature type="domain" description="Peptidase S26" evidence="9">
    <location>
        <begin position="6"/>
        <end position="161"/>
    </location>
</feature>
<dbReference type="GO" id="GO:0009003">
    <property type="term" value="F:signal peptidase activity"/>
    <property type="evidence" value="ECO:0007669"/>
    <property type="project" value="UniProtKB-EC"/>
</dbReference>
<comment type="catalytic activity">
    <reaction evidence="1 8">
        <text>Cleavage of hydrophobic, N-terminal signal or leader sequences from secreted and periplasmic proteins.</text>
        <dbReference type="EC" id="3.4.21.89"/>
    </reaction>
</comment>
<dbReference type="InterPro" id="IPR019758">
    <property type="entry name" value="Pept_S26A_signal_pept_1_CS"/>
</dbReference>
<dbReference type="InterPro" id="IPR019533">
    <property type="entry name" value="Peptidase_S26"/>
</dbReference>
<keyword evidence="8" id="KW-0472">Membrane</keyword>
<dbReference type="PROSITE" id="PS00761">
    <property type="entry name" value="SPASE_I_3"/>
    <property type="match status" value="1"/>
</dbReference>
<dbReference type="PANTHER" id="PTHR43390:SF1">
    <property type="entry name" value="CHLOROPLAST PROCESSING PEPTIDASE"/>
    <property type="match status" value="1"/>
</dbReference>
<dbReference type="RefSeq" id="WP_148809447.1">
    <property type="nucleotide sequence ID" value="NZ_CP042243.1"/>
</dbReference>
<reference evidence="10 11" key="1">
    <citation type="submission" date="2019-07" db="EMBL/GenBank/DDBJ databases">
        <title>Complete genome of Crassaminicella thermophila SY095.</title>
        <authorList>
            <person name="Li X."/>
        </authorList>
    </citation>
    <scope>NUCLEOTIDE SEQUENCE [LARGE SCALE GENOMIC DNA]</scope>
    <source>
        <strain evidence="10 11">SY095</strain>
    </source>
</reference>
<name>A0A5C0SED1_CRATE</name>
<dbReference type="InterPro" id="IPR036286">
    <property type="entry name" value="LexA/Signal_pep-like_sf"/>
</dbReference>
<comment type="subcellular location">
    <subcellularLocation>
        <location evidence="2">Cell membrane</location>
        <topology evidence="2">Single-pass type II membrane protein</topology>
    </subcellularLocation>
    <subcellularLocation>
        <location evidence="8">Membrane</location>
        <topology evidence="8">Single-pass type II membrane protein</topology>
    </subcellularLocation>
</comment>
<evidence type="ECO:0000313" key="10">
    <source>
        <dbReference type="EMBL" id="QEK12292.1"/>
    </source>
</evidence>
<dbReference type="GO" id="GO:0006465">
    <property type="term" value="P:signal peptide processing"/>
    <property type="evidence" value="ECO:0007669"/>
    <property type="project" value="InterPro"/>
</dbReference>
<keyword evidence="8" id="KW-1133">Transmembrane helix</keyword>
<dbReference type="Gene3D" id="2.10.109.10">
    <property type="entry name" value="Umud Fragment, subunit A"/>
    <property type="match status" value="1"/>
</dbReference>
<dbReference type="GO" id="GO:0005886">
    <property type="term" value="C:plasma membrane"/>
    <property type="evidence" value="ECO:0007669"/>
    <property type="project" value="UniProtKB-SubCell"/>
</dbReference>
<dbReference type="SUPFAM" id="SSF51306">
    <property type="entry name" value="LexA/Signal peptidase"/>
    <property type="match status" value="1"/>
</dbReference>
<evidence type="ECO:0000256" key="2">
    <source>
        <dbReference type="ARBA" id="ARBA00004401"/>
    </source>
</evidence>
<dbReference type="InterPro" id="IPR019756">
    <property type="entry name" value="Pept_S26A_signal_pept_1_Ser-AS"/>
</dbReference>
<dbReference type="NCBIfam" id="TIGR02227">
    <property type="entry name" value="sigpep_I_bact"/>
    <property type="match status" value="1"/>
</dbReference>
<evidence type="ECO:0000256" key="3">
    <source>
        <dbReference type="ARBA" id="ARBA00009370"/>
    </source>
</evidence>
<sequence>MKNKLIKLLGTIIITIIFVAIVKILIFECIKINGNSMFPTLEDNERLIVNKFAYIISKPQKGDIILFKCPYDIKYKMVKRVVATEGDTIEIINGNLLINDHIIKESYVLNKTSDDFRKRVVPENTIFVLGDNRNNSKDSRFKDVGFIPLELVEGKCCYVIWPIKNFKKIR</sequence>
<evidence type="ECO:0000256" key="7">
    <source>
        <dbReference type="PIRSR" id="PIRSR600223-1"/>
    </source>
</evidence>
<evidence type="ECO:0000256" key="8">
    <source>
        <dbReference type="RuleBase" id="RU362042"/>
    </source>
</evidence>